<dbReference type="Proteomes" id="UP000295361">
    <property type="component" value="Unassembled WGS sequence"/>
</dbReference>
<name>A0A4V3CT48_9BURK</name>
<reference evidence="1 2" key="1">
    <citation type="submission" date="2019-03" db="EMBL/GenBank/DDBJ databases">
        <title>Genomic Encyclopedia of Type Strains, Phase IV (KMG-IV): sequencing the most valuable type-strain genomes for metagenomic binning, comparative biology and taxonomic classification.</title>
        <authorList>
            <person name="Goeker M."/>
        </authorList>
    </citation>
    <scope>NUCLEOTIDE SEQUENCE [LARGE SCALE GENOMIC DNA]</scope>
    <source>
        <strain evidence="1 2">DSM 16998</strain>
    </source>
</reference>
<dbReference type="AlphaFoldDB" id="A0A4V3CT48"/>
<evidence type="ECO:0000313" key="1">
    <source>
        <dbReference type="EMBL" id="TDP63148.1"/>
    </source>
</evidence>
<accession>A0A4V3CT48</accession>
<gene>
    <name evidence="1" type="ORF">DES47_105148</name>
</gene>
<dbReference type="EMBL" id="SNXS01000005">
    <property type="protein sequence ID" value="TDP63148.1"/>
    <property type="molecule type" value="Genomic_DNA"/>
</dbReference>
<protein>
    <submittedName>
        <fullName evidence="1">Uncharacterized protein</fullName>
    </submittedName>
</protein>
<keyword evidence="2" id="KW-1185">Reference proteome</keyword>
<proteinExistence type="predicted"/>
<sequence length="85" mass="9987">MRVMIHKRMRLGRDLNLALQQLRPGLNERANLAVYHERNCVTVRAHNDKSFLVHIAVVHLDAQLDDRTWHKLPSRAVFPQPLREC</sequence>
<comment type="caution">
    <text evidence="1">The sequence shown here is derived from an EMBL/GenBank/DDBJ whole genome shotgun (WGS) entry which is preliminary data.</text>
</comment>
<dbReference type="InParanoid" id="A0A4V3CT48"/>
<evidence type="ECO:0000313" key="2">
    <source>
        <dbReference type="Proteomes" id="UP000295361"/>
    </source>
</evidence>
<organism evidence="1 2">
    <name type="scientific">Roseateles toxinivorans</name>
    <dbReference type="NCBI Taxonomy" id="270368"/>
    <lineage>
        <taxon>Bacteria</taxon>
        <taxon>Pseudomonadati</taxon>
        <taxon>Pseudomonadota</taxon>
        <taxon>Betaproteobacteria</taxon>
        <taxon>Burkholderiales</taxon>
        <taxon>Sphaerotilaceae</taxon>
        <taxon>Roseateles</taxon>
    </lineage>
</organism>